<feature type="transmembrane region" description="Helical" evidence="7">
    <location>
        <begin position="114"/>
        <end position="133"/>
    </location>
</feature>
<organism evidence="8 9">
    <name type="scientific">Streptomyces albireticuli</name>
    <dbReference type="NCBI Taxonomy" id="1940"/>
    <lineage>
        <taxon>Bacteria</taxon>
        <taxon>Bacillati</taxon>
        <taxon>Actinomycetota</taxon>
        <taxon>Actinomycetes</taxon>
        <taxon>Kitasatosporales</taxon>
        <taxon>Streptomycetaceae</taxon>
        <taxon>Streptomyces</taxon>
    </lineage>
</organism>
<reference evidence="8 9" key="1">
    <citation type="submission" date="2017-08" db="EMBL/GenBank/DDBJ databases">
        <title>Genome sequence of Streptomyces albireticuli NRRL B-1670.</title>
        <authorList>
            <person name="Graham D.E."/>
            <person name="Mahan K.M."/>
            <person name="Klingeman D.M."/>
            <person name="Hettich R.L."/>
            <person name="Parry R.J."/>
            <person name="Spain J.C."/>
        </authorList>
    </citation>
    <scope>NUCLEOTIDE SEQUENCE [LARGE SCALE GENOMIC DNA]</scope>
    <source>
        <strain evidence="8 9">NRRL B-1670</strain>
    </source>
</reference>
<dbReference type="EMBL" id="NSJV01000254">
    <property type="protein sequence ID" value="PAU48409.1"/>
    <property type="molecule type" value="Genomic_DNA"/>
</dbReference>
<comment type="caution">
    <text evidence="8">The sequence shown here is derived from an EMBL/GenBank/DDBJ whole genome shotgun (WGS) entry which is preliminary data.</text>
</comment>
<dbReference type="PANTHER" id="PTHR23513:SF9">
    <property type="entry name" value="ENTEROBACTIN EXPORTER ENTS"/>
    <property type="match status" value="1"/>
</dbReference>
<feature type="transmembrane region" description="Helical" evidence="7">
    <location>
        <begin position="378"/>
        <end position="399"/>
    </location>
</feature>
<feature type="transmembrane region" description="Helical" evidence="7">
    <location>
        <begin position="348"/>
        <end position="372"/>
    </location>
</feature>
<feature type="transmembrane region" description="Helical" evidence="7">
    <location>
        <begin position="315"/>
        <end position="336"/>
    </location>
</feature>
<dbReference type="InterPro" id="IPR011701">
    <property type="entry name" value="MFS"/>
</dbReference>
<dbReference type="Pfam" id="PF07690">
    <property type="entry name" value="MFS_1"/>
    <property type="match status" value="1"/>
</dbReference>
<protein>
    <submittedName>
        <fullName evidence="8">MFS transporter</fullName>
    </submittedName>
</protein>
<feature type="transmembrane region" description="Helical" evidence="7">
    <location>
        <begin position="228"/>
        <end position="253"/>
    </location>
</feature>
<dbReference type="SUPFAM" id="SSF103473">
    <property type="entry name" value="MFS general substrate transporter"/>
    <property type="match status" value="1"/>
</dbReference>
<evidence type="ECO:0000256" key="1">
    <source>
        <dbReference type="ARBA" id="ARBA00004429"/>
    </source>
</evidence>
<keyword evidence="3" id="KW-1003">Cell membrane</keyword>
<dbReference type="PANTHER" id="PTHR23513">
    <property type="entry name" value="INTEGRAL MEMBRANE EFFLUX PROTEIN-RELATED"/>
    <property type="match status" value="1"/>
</dbReference>
<evidence type="ECO:0000256" key="3">
    <source>
        <dbReference type="ARBA" id="ARBA00022475"/>
    </source>
</evidence>
<name>A0A2A2DAL7_9ACTN</name>
<gene>
    <name evidence="8" type="ORF">CK936_13540</name>
</gene>
<evidence type="ECO:0000256" key="7">
    <source>
        <dbReference type="SAM" id="Phobius"/>
    </source>
</evidence>
<evidence type="ECO:0000256" key="4">
    <source>
        <dbReference type="ARBA" id="ARBA00022692"/>
    </source>
</evidence>
<feature type="transmembrane region" description="Helical" evidence="7">
    <location>
        <begin position="83"/>
        <end position="102"/>
    </location>
</feature>
<evidence type="ECO:0000256" key="5">
    <source>
        <dbReference type="ARBA" id="ARBA00022989"/>
    </source>
</evidence>
<feature type="transmembrane region" description="Helical" evidence="7">
    <location>
        <begin position="289"/>
        <end position="309"/>
    </location>
</feature>
<dbReference type="GO" id="GO:0022857">
    <property type="term" value="F:transmembrane transporter activity"/>
    <property type="evidence" value="ECO:0007669"/>
    <property type="project" value="InterPro"/>
</dbReference>
<sequence length="421" mass="43176">MSSGLRPRHARRPVHGVVRGIYLPRTADAGAFAMTTYGIPLLVLATTDSAALTGLAFALEWIPRLSAFALAGAMVDRYGTTRVLRYASVARALVVLAAALMLPARSAGPEATATVMLLAASTGVLTEFSYIAAETAGAAASRQAGQHAHRVQTVLLGIDQVATLAGPALAGVLLQHTGASGMLATLACFSLTGAALTPRQPQHAGEEPVPVMKGLRTGWETLRSLPALAWLVTGMTLANLGIGLVQAAAPVIVVQHLGHSSASVGLIWSAAALASLIALAVCRKAIDRYGLWVVGATSAAVVTGAGWAVATAHTYTTYLILIAVLMAGEGGMSVVLRTLRSHLIPPDVFGATLSLTILLFLLPFPLAGLLVALTPGPALNSVITVCAAVQTIGLALTFARLRTLPGLHTAQVRPSGAQPCS</sequence>
<dbReference type="Gene3D" id="1.20.1250.20">
    <property type="entry name" value="MFS general substrate transporter like domains"/>
    <property type="match status" value="2"/>
</dbReference>
<feature type="transmembrane region" description="Helical" evidence="7">
    <location>
        <begin position="50"/>
        <end position="71"/>
    </location>
</feature>
<evidence type="ECO:0000256" key="2">
    <source>
        <dbReference type="ARBA" id="ARBA00022448"/>
    </source>
</evidence>
<keyword evidence="4 7" id="KW-0812">Transmembrane</keyword>
<evidence type="ECO:0000313" key="9">
    <source>
        <dbReference type="Proteomes" id="UP000218944"/>
    </source>
</evidence>
<dbReference type="AlphaFoldDB" id="A0A2A2DAL7"/>
<keyword evidence="2" id="KW-0813">Transport</keyword>
<keyword evidence="5 7" id="KW-1133">Transmembrane helix</keyword>
<comment type="subcellular location">
    <subcellularLocation>
        <location evidence="1">Cell inner membrane</location>
        <topology evidence="1">Multi-pass membrane protein</topology>
    </subcellularLocation>
</comment>
<evidence type="ECO:0000313" key="8">
    <source>
        <dbReference type="EMBL" id="PAU48409.1"/>
    </source>
</evidence>
<dbReference type="InterPro" id="IPR036259">
    <property type="entry name" value="MFS_trans_sf"/>
</dbReference>
<proteinExistence type="predicted"/>
<dbReference type="GO" id="GO:0005886">
    <property type="term" value="C:plasma membrane"/>
    <property type="evidence" value="ECO:0007669"/>
    <property type="project" value="UniProtKB-SubCell"/>
</dbReference>
<evidence type="ECO:0000256" key="6">
    <source>
        <dbReference type="ARBA" id="ARBA00023136"/>
    </source>
</evidence>
<dbReference type="RefSeq" id="WP_095581207.1">
    <property type="nucleotide sequence ID" value="NZ_JAJQQS010000010.1"/>
</dbReference>
<dbReference type="Proteomes" id="UP000218944">
    <property type="component" value="Unassembled WGS sequence"/>
</dbReference>
<feature type="transmembrane region" description="Helical" evidence="7">
    <location>
        <begin position="21"/>
        <end position="44"/>
    </location>
</feature>
<keyword evidence="9" id="KW-1185">Reference proteome</keyword>
<accession>A0A2A2DAL7</accession>
<keyword evidence="6 7" id="KW-0472">Membrane</keyword>
<feature type="transmembrane region" description="Helical" evidence="7">
    <location>
        <begin position="265"/>
        <end position="282"/>
    </location>
</feature>